<evidence type="ECO:0000259" key="1">
    <source>
        <dbReference type="SMART" id="SM00244"/>
    </source>
</evidence>
<dbReference type="Pfam" id="PF01145">
    <property type="entry name" value="Band_7"/>
    <property type="match status" value="1"/>
</dbReference>
<dbReference type="OMA" id="RVYTFDM"/>
<proteinExistence type="predicted"/>
<dbReference type="PANTHER" id="PTHR43327">
    <property type="entry name" value="STOMATIN-LIKE PROTEIN 2, MITOCHONDRIAL"/>
    <property type="match status" value="1"/>
</dbReference>
<dbReference type="InterPro" id="IPR001107">
    <property type="entry name" value="Band_7"/>
</dbReference>
<dbReference type="SUPFAM" id="SSF117892">
    <property type="entry name" value="Band 7/SPFH domain"/>
    <property type="match status" value="1"/>
</dbReference>
<dbReference type="OrthoDB" id="434619at2759"/>
<dbReference type="InterPro" id="IPR036013">
    <property type="entry name" value="Band_7/SPFH_dom_sf"/>
</dbReference>
<dbReference type="CDD" id="cd03407">
    <property type="entry name" value="SPFH_like_u4"/>
    <property type="match status" value="1"/>
</dbReference>
<dbReference type="Gene3D" id="3.30.479.30">
    <property type="entry name" value="Band 7 domain"/>
    <property type="match status" value="1"/>
</dbReference>
<dbReference type="VEuPathDB" id="TriTrypDB:Lsey_0030_0280"/>
<accession>A0A0N0P7U5</accession>
<dbReference type="EMBL" id="LJSK01000030">
    <property type="protein sequence ID" value="KPI89176.1"/>
    <property type="molecule type" value="Genomic_DNA"/>
</dbReference>
<dbReference type="Proteomes" id="UP000038009">
    <property type="component" value="Unassembled WGS sequence"/>
</dbReference>
<gene>
    <name evidence="2" type="ORF">ABL78_1739</name>
</gene>
<evidence type="ECO:0000313" key="3">
    <source>
        <dbReference type="Proteomes" id="UP000038009"/>
    </source>
</evidence>
<reference evidence="2 3" key="1">
    <citation type="journal article" date="2015" name="PLoS Pathog.">
        <title>Leptomonas seymouri: Adaptations to the Dixenous Life Cycle Analyzed by Genome Sequencing, Transcriptome Profiling and Co-infection with Leishmania donovani.</title>
        <authorList>
            <person name="Kraeva N."/>
            <person name="Butenko A."/>
            <person name="Hlavacova J."/>
            <person name="Kostygov A."/>
            <person name="Myskova J."/>
            <person name="Grybchuk D."/>
            <person name="Lestinova T."/>
            <person name="Votypka J."/>
            <person name="Volf P."/>
            <person name="Opperdoes F."/>
            <person name="Flegontov P."/>
            <person name="Lukes J."/>
            <person name="Yurchenko V."/>
        </authorList>
    </citation>
    <scope>NUCLEOTIDE SEQUENCE [LARGE SCALE GENOMIC DNA]</scope>
    <source>
        <strain evidence="2 3">ATCC 30220</strain>
    </source>
</reference>
<protein>
    <recommendedName>
        <fullName evidence="1">Band 7 domain-containing protein</fullName>
    </recommendedName>
</protein>
<comment type="caution">
    <text evidence="2">The sequence shown here is derived from an EMBL/GenBank/DDBJ whole genome shotgun (WGS) entry which is preliminary data.</text>
</comment>
<keyword evidence="3" id="KW-1185">Reference proteome</keyword>
<organism evidence="2 3">
    <name type="scientific">Leptomonas seymouri</name>
    <dbReference type="NCBI Taxonomy" id="5684"/>
    <lineage>
        <taxon>Eukaryota</taxon>
        <taxon>Discoba</taxon>
        <taxon>Euglenozoa</taxon>
        <taxon>Kinetoplastea</taxon>
        <taxon>Metakinetoplastina</taxon>
        <taxon>Trypanosomatida</taxon>
        <taxon>Trypanosomatidae</taxon>
        <taxon>Leishmaniinae</taxon>
        <taxon>Leptomonas</taxon>
    </lineage>
</organism>
<dbReference type="PANTHER" id="PTHR43327:SF10">
    <property type="entry name" value="STOMATIN-LIKE PROTEIN 2, MITOCHONDRIAL"/>
    <property type="match status" value="1"/>
</dbReference>
<dbReference type="AlphaFoldDB" id="A0A0N0P7U5"/>
<feature type="domain" description="Band 7" evidence="1">
    <location>
        <begin position="2"/>
        <end position="160"/>
    </location>
</feature>
<sequence length="277" mass="30628">MGCCTSISQSDVGIIETCGKFSRTAEPGIHCLCCGSILVQTVTLRLQEYTLKVESKTKDNVFVNLSLMIQYQVSPDKVAEMYYTCDSSVSCMRDYVLNSIRAKVPLYKLEALYVERGTISQQLKNEVDAIISTYGIEIVSALISDIDPGLEITTAMNDVQKFQRLRVASVDAAETEKLKRVRAAEARCEARRLSGEGLAEQRKAIVAGLMQSIEDIRSEVRDLTSDDATNMLLMNQYYDTLQAIAANSKSSVMMLESNGGLEKVAAQLRQGVTQMMK</sequence>
<dbReference type="InterPro" id="IPR050710">
    <property type="entry name" value="Band7/mec-2_domain"/>
</dbReference>
<evidence type="ECO:0000313" key="2">
    <source>
        <dbReference type="EMBL" id="KPI89176.1"/>
    </source>
</evidence>
<name>A0A0N0P7U5_LEPSE</name>
<dbReference type="SMART" id="SM00244">
    <property type="entry name" value="PHB"/>
    <property type="match status" value="1"/>
</dbReference>